<keyword evidence="2" id="KW-1185">Reference proteome</keyword>
<organism evidence="1 2">
    <name type="scientific">Pseudochrobactrum saccharolyticum</name>
    <dbReference type="NCBI Taxonomy" id="354352"/>
    <lineage>
        <taxon>Bacteria</taxon>
        <taxon>Pseudomonadati</taxon>
        <taxon>Pseudomonadota</taxon>
        <taxon>Alphaproteobacteria</taxon>
        <taxon>Hyphomicrobiales</taxon>
        <taxon>Brucellaceae</taxon>
        <taxon>Pseudochrobactrum</taxon>
    </lineage>
</organism>
<proteinExistence type="predicted"/>
<dbReference type="RefSeq" id="WP_151159338.1">
    <property type="nucleotide sequence ID" value="NZ_JACHIL010000002.1"/>
</dbReference>
<dbReference type="AlphaFoldDB" id="A0A7W8AHV2"/>
<gene>
    <name evidence="1" type="ORF">HNQ68_001142</name>
</gene>
<name>A0A7W8AHV2_9HYPH</name>
<dbReference type="Proteomes" id="UP000531231">
    <property type="component" value="Unassembled WGS sequence"/>
</dbReference>
<protein>
    <submittedName>
        <fullName evidence="1">Uncharacterized protein</fullName>
    </submittedName>
</protein>
<reference evidence="1 2" key="1">
    <citation type="submission" date="2020-08" db="EMBL/GenBank/DDBJ databases">
        <title>Genomic Encyclopedia of Type Strains, Phase IV (KMG-IV): sequencing the most valuable type-strain genomes for metagenomic binning, comparative biology and taxonomic classification.</title>
        <authorList>
            <person name="Goeker M."/>
        </authorList>
    </citation>
    <scope>NUCLEOTIDE SEQUENCE [LARGE SCALE GENOMIC DNA]</scope>
    <source>
        <strain evidence="1 2">DSM 25620</strain>
    </source>
</reference>
<comment type="caution">
    <text evidence="1">The sequence shown here is derived from an EMBL/GenBank/DDBJ whole genome shotgun (WGS) entry which is preliminary data.</text>
</comment>
<accession>A0A7W8AHV2</accession>
<sequence>MAGQVAGASAQSASYKSQAAYADRQAQMAAEKGNYDANLQSRSSDRQLASMRGQYLSNGIALSGSAIDVLQDSATEASLDEQAIRYGAQVQSDNYRFQSGLARSNAKSAMTGGYMGALATGVNAFTGVSQTNQQRTMISNPYTQYQRARSGAIQGMF</sequence>
<evidence type="ECO:0000313" key="2">
    <source>
        <dbReference type="Proteomes" id="UP000531231"/>
    </source>
</evidence>
<dbReference type="EMBL" id="JACHIL010000002">
    <property type="protein sequence ID" value="MBB5090618.1"/>
    <property type="molecule type" value="Genomic_DNA"/>
</dbReference>
<evidence type="ECO:0000313" key="1">
    <source>
        <dbReference type="EMBL" id="MBB5090618.1"/>
    </source>
</evidence>